<dbReference type="OrthoDB" id="16884at10239"/>
<dbReference type="GeneID" id="14011977"/>
<evidence type="ECO:0000313" key="2">
    <source>
        <dbReference type="Proteomes" id="UP000003754"/>
    </source>
</evidence>
<organism evidence="1 2">
    <name type="scientific">Agrobacterium phage 7-7-1</name>
    <dbReference type="NCBI Taxonomy" id="1161931"/>
    <lineage>
        <taxon>Viruses</taxon>
        <taxon>Duplodnaviria</taxon>
        <taxon>Heunggongvirae</taxon>
        <taxon>Uroviricota</taxon>
        <taxon>Caudoviricetes</taxon>
        <taxon>Schmittlotzvirus</taxon>
        <taxon>Schmittlotzvirus sv771</taxon>
    </lineage>
</organism>
<dbReference type="SMR" id="J7F9D8"/>
<accession>J7F9D8</accession>
<name>J7F9D8_9CAUD</name>
<protein>
    <recommendedName>
        <fullName evidence="3">VRR-NUC domain-containing protein</fullName>
    </recommendedName>
</protein>
<keyword evidence="2" id="KW-1185">Reference proteome</keyword>
<proteinExistence type="predicted"/>
<gene>
    <name evidence="1" type="ORF">7-7-1_00024</name>
</gene>
<evidence type="ECO:0008006" key="3">
    <source>
        <dbReference type="Google" id="ProtNLM"/>
    </source>
</evidence>
<reference evidence="1 2" key="1">
    <citation type="submission" date="2011-12" db="EMBL/GenBank/DDBJ databases">
        <title>The genome sequence of the flagella-specific Agrobacterium bacteriophage 7-7-1.</title>
        <authorList>
            <person name="Schmitt R."/>
            <person name="Van den Bossche A."/>
            <person name="Lavigne R."/>
            <person name="Kropinski A.M."/>
        </authorList>
    </citation>
    <scope>NUCLEOTIDE SEQUENCE [LARGE SCALE GENOMIC DNA]</scope>
</reference>
<dbReference type="Proteomes" id="UP000003754">
    <property type="component" value="Segment"/>
</dbReference>
<evidence type="ECO:0000313" key="1">
    <source>
        <dbReference type="EMBL" id="AFH19722.1"/>
    </source>
</evidence>
<dbReference type="EMBL" id="JQ312117">
    <property type="protein sequence ID" value="AFH19722.1"/>
    <property type="molecule type" value="Genomic_DNA"/>
</dbReference>
<sequence length="152" mass="17296">MIEGWLRKYAIPFEALLELRLLFISHPRDDEAPATGTEGDVQNLIRIHAAELGDILWRNNSGAMTDEEGNFVRFGLGNDSTKLNKVYKSPDLVGIRRDGRPMFIEVKKPGWRYTGNEHEKGQMNFLTHAASFGALCGFAQSVEDFLHIRNRY</sequence>
<dbReference type="RefSeq" id="YP_007006480.1">
    <property type="nucleotide sequence ID" value="NC_019519.1"/>
</dbReference>
<dbReference type="KEGG" id="vg:14011977"/>